<protein>
    <recommendedName>
        <fullName evidence="2">Thioredoxin domain-containing protein</fullName>
    </recommendedName>
</protein>
<dbReference type="Pfam" id="PF00085">
    <property type="entry name" value="Thioredoxin"/>
    <property type="match status" value="1"/>
</dbReference>
<evidence type="ECO:0000313" key="4">
    <source>
        <dbReference type="Proteomes" id="UP000835052"/>
    </source>
</evidence>
<evidence type="ECO:0000313" key="3">
    <source>
        <dbReference type="EMBL" id="CAD6194231.1"/>
    </source>
</evidence>
<dbReference type="Proteomes" id="UP000835052">
    <property type="component" value="Unassembled WGS sequence"/>
</dbReference>
<feature type="region of interest" description="Disordered" evidence="1">
    <location>
        <begin position="274"/>
        <end position="335"/>
    </location>
</feature>
<feature type="compositionally biased region" description="Basic and acidic residues" evidence="1">
    <location>
        <begin position="312"/>
        <end position="326"/>
    </location>
</feature>
<feature type="domain" description="Thioredoxin" evidence="2">
    <location>
        <begin position="100"/>
        <end position="180"/>
    </location>
</feature>
<dbReference type="PANTHER" id="PTHR14684">
    <property type="entry name" value="THIOREDOXIN DOMAIN-CONTAINING PROTEIN 15"/>
    <property type="match status" value="1"/>
</dbReference>
<dbReference type="Gene3D" id="3.40.30.10">
    <property type="entry name" value="Glutaredoxin"/>
    <property type="match status" value="1"/>
</dbReference>
<dbReference type="AlphaFoldDB" id="A0A8S1HIJ2"/>
<dbReference type="InterPro" id="IPR042418">
    <property type="entry name" value="TXNDC15"/>
</dbReference>
<proteinExistence type="predicted"/>
<dbReference type="EMBL" id="CAJGYM010000042">
    <property type="protein sequence ID" value="CAD6194231.1"/>
    <property type="molecule type" value="Genomic_DNA"/>
</dbReference>
<dbReference type="GO" id="GO:0060271">
    <property type="term" value="P:cilium assembly"/>
    <property type="evidence" value="ECO:0007669"/>
    <property type="project" value="TreeGrafter"/>
</dbReference>
<feature type="compositionally biased region" description="Pro residues" evidence="1">
    <location>
        <begin position="274"/>
        <end position="294"/>
    </location>
</feature>
<dbReference type="SUPFAM" id="SSF52833">
    <property type="entry name" value="Thioredoxin-like"/>
    <property type="match status" value="1"/>
</dbReference>
<keyword evidence="4" id="KW-1185">Reference proteome</keyword>
<evidence type="ECO:0000259" key="2">
    <source>
        <dbReference type="Pfam" id="PF00085"/>
    </source>
</evidence>
<gene>
    <name evidence="3" type="ORF">CAUJ_LOCUS10150</name>
</gene>
<reference evidence="3" key="1">
    <citation type="submission" date="2020-10" db="EMBL/GenBank/DDBJ databases">
        <authorList>
            <person name="Kikuchi T."/>
        </authorList>
    </citation>
    <scope>NUCLEOTIDE SEQUENCE</scope>
    <source>
        <strain evidence="3">NKZ352</strain>
    </source>
</reference>
<dbReference type="InterPro" id="IPR013766">
    <property type="entry name" value="Thioredoxin_domain"/>
</dbReference>
<comment type="caution">
    <text evidence="3">The sequence shown here is derived from an EMBL/GenBank/DDBJ whole genome shotgun (WGS) entry which is preliminary data.</text>
</comment>
<organism evidence="3 4">
    <name type="scientific">Caenorhabditis auriculariae</name>
    <dbReference type="NCBI Taxonomy" id="2777116"/>
    <lineage>
        <taxon>Eukaryota</taxon>
        <taxon>Metazoa</taxon>
        <taxon>Ecdysozoa</taxon>
        <taxon>Nematoda</taxon>
        <taxon>Chromadorea</taxon>
        <taxon>Rhabditida</taxon>
        <taxon>Rhabditina</taxon>
        <taxon>Rhabditomorpha</taxon>
        <taxon>Rhabditoidea</taxon>
        <taxon>Rhabditidae</taxon>
        <taxon>Peloderinae</taxon>
        <taxon>Caenorhabditis</taxon>
    </lineage>
</organism>
<dbReference type="GO" id="GO:0005929">
    <property type="term" value="C:cilium"/>
    <property type="evidence" value="ECO:0007669"/>
    <property type="project" value="TreeGrafter"/>
</dbReference>
<accession>A0A8S1HIJ2</accession>
<name>A0A8S1HIJ2_9PELO</name>
<sequence length="335" mass="37350">MILRLIFMMTVASAAEYVKDTSCKAFSSVESFTHRILSTCPVTYQSGSNDPLFDPNDVFFVRCPTLPPTGDDPGGPMVLNATEVLALLKYRDNGRRQWCMLTLFYAHQCPFSRDIAPHFNALAALFPDILPVAIDATQFSKLNFRYGVTGTPTVLLWHAGVAVARMQGTSHDLAGLSEFIVARTDQLPRFSPKTTNITIPDGWDVLVIDMDNKNAYDLEHTLVCFAVTLLLVLYTLRKQVLYSKIVQLPVVTSFGVQSYERLLYLFYLPPPPRNDPVPEPQPEQPPRAPIPPATPSIGRRPSSDGPEELDQMQDRLDPDAIERDANEESSSSDED</sequence>
<dbReference type="InterPro" id="IPR036249">
    <property type="entry name" value="Thioredoxin-like_sf"/>
</dbReference>
<dbReference type="OrthoDB" id="1899781at2759"/>
<evidence type="ECO:0000256" key="1">
    <source>
        <dbReference type="SAM" id="MobiDB-lite"/>
    </source>
</evidence>
<dbReference type="PANTHER" id="PTHR14684:SF2">
    <property type="entry name" value="THIOREDOXIN DOMAIN-CONTAINING PROTEIN 15"/>
    <property type="match status" value="1"/>
</dbReference>